<organism evidence="5 6">
    <name type="scientific">Meristemomyces frigidus</name>
    <dbReference type="NCBI Taxonomy" id="1508187"/>
    <lineage>
        <taxon>Eukaryota</taxon>
        <taxon>Fungi</taxon>
        <taxon>Dikarya</taxon>
        <taxon>Ascomycota</taxon>
        <taxon>Pezizomycotina</taxon>
        <taxon>Dothideomycetes</taxon>
        <taxon>Dothideomycetidae</taxon>
        <taxon>Mycosphaerellales</taxon>
        <taxon>Teratosphaeriaceae</taxon>
        <taxon>Meristemomyces</taxon>
    </lineage>
</organism>
<dbReference type="InterPro" id="IPR051209">
    <property type="entry name" value="FAD-bind_Monooxygenase_sf"/>
</dbReference>
<evidence type="ECO:0000313" key="5">
    <source>
        <dbReference type="EMBL" id="KAK5108774.1"/>
    </source>
</evidence>
<dbReference type="GO" id="GO:0050660">
    <property type="term" value="F:flavin adenine dinucleotide binding"/>
    <property type="evidence" value="ECO:0007669"/>
    <property type="project" value="InterPro"/>
</dbReference>
<dbReference type="GO" id="GO:0004499">
    <property type="term" value="F:N,N-dimethylaniline monooxygenase activity"/>
    <property type="evidence" value="ECO:0007669"/>
    <property type="project" value="InterPro"/>
</dbReference>
<evidence type="ECO:0000256" key="3">
    <source>
        <dbReference type="ARBA" id="ARBA00022827"/>
    </source>
</evidence>
<dbReference type="Pfam" id="PF00743">
    <property type="entry name" value="FMO-like"/>
    <property type="match status" value="1"/>
</dbReference>
<dbReference type="SUPFAM" id="SSF51905">
    <property type="entry name" value="FAD/NAD(P)-binding domain"/>
    <property type="match status" value="2"/>
</dbReference>
<keyword evidence="4" id="KW-0560">Oxidoreductase</keyword>
<protein>
    <recommendedName>
        <fullName evidence="7">Flavin-binding monooxygenase</fullName>
    </recommendedName>
</protein>
<evidence type="ECO:0000256" key="1">
    <source>
        <dbReference type="ARBA" id="ARBA00010139"/>
    </source>
</evidence>
<evidence type="ECO:0000313" key="6">
    <source>
        <dbReference type="Proteomes" id="UP001310890"/>
    </source>
</evidence>
<keyword evidence="2" id="KW-0285">Flavoprotein</keyword>
<keyword evidence="3" id="KW-0274">FAD</keyword>
<reference evidence="5" key="1">
    <citation type="submission" date="2023-08" db="EMBL/GenBank/DDBJ databases">
        <title>Black Yeasts Isolated from many extreme environments.</title>
        <authorList>
            <person name="Coleine C."/>
            <person name="Stajich J.E."/>
            <person name="Selbmann L."/>
        </authorList>
    </citation>
    <scope>NUCLEOTIDE SEQUENCE</scope>
    <source>
        <strain evidence="5">CCFEE 5401</strain>
    </source>
</reference>
<proteinExistence type="inferred from homology"/>
<dbReference type="InterPro" id="IPR020946">
    <property type="entry name" value="Flavin_mOase-like"/>
</dbReference>
<gene>
    <name evidence="5" type="ORF">LTR62_007834</name>
</gene>
<sequence>MPGDMPWPEVAIGNKNHANAAVVVIGAGISGMCTAIDLIKRNNCRNFIILEKSAGVGGTWNDNKYPGCCCDVWSSLYSYSFAQNSEWTREYPGQEEILAYLTRVAQEYKLYQHVRFNTSVEEARWDDELQKWRTKVTTAKGSKEAEFNPEYEIKSDFLVSAVGQLNQPQYPKIDGLDDWSGKKMHSARWDWSYDLKDKKIALIGNGCTAVQILPEIAKEAKHVTVFQRTPNWVVPRGDQPISPLMRNMLRYVPPLRWRKRAVQMDFREWTYGAIVDPSSEPAQQFHDLADDMLHKQLPDQPEMWEKLTPKYTLGCKRIIISDDYYPALNQSNVDLETRAIHSVSGNGVKVKNDDGEAAELDTDFDLLVCATGFRTLEFMHPIQIYGKGGRSLNDIWKDGAHSYNGTCVSDLPNFGMLYGPNTNLGHNSIILMIESQSRYINGLIKPVLEARKQGQSLSLRPKQEKVDAYNKRVQAVLQDSSFNDATCNSWYKNEKGVITNNWSGTVVEYQQILSKVDYDDYIAEGSGKSLVEEKATFHVGRVVEETQVSDQTILALGLLSTAAIVGGFLFRHSKYLPSLGSMRIR</sequence>
<dbReference type="Gene3D" id="3.50.50.60">
    <property type="entry name" value="FAD/NAD(P)-binding domain"/>
    <property type="match status" value="2"/>
</dbReference>
<comment type="caution">
    <text evidence="5">The sequence shown here is derived from an EMBL/GenBank/DDBJ whole genome shotgun (WGS) entry which is preliminary data.</text>
</comment>
<dbReference type="AlphaFoldDB" id="A0AAN7YM51"/>
<dbReference type="PANTHER" id="PTHR42877:SF4">
    <property type="entry name" value="FAD_NAD(P)-BINDING DOMAIN-CONTAINING PROTEIN-RELATED"/>
    <property type="match status" value="1"/>
</dbReference>
<dbReference type="PANTHER" id="PTHR42877">
    <property type="entry name" value="L-ORNITHINE N(5)-MONOOXYGENASE-RELATED"/>
    <property type="match status" value="1"/>
</dbReference>
<dbReference type="GO" id="GO:0050661">
    <property type="term" value="F:NADP binding"/>
    <property type="evidence" value="ECO:0007669"/>
    <property type="project" value="InterPro"/>
</dbReference>
<dbReference type="InterPro" id="IPR036188">
    <property type="entry name" value="FAD/NAD-bd_sf"/>
</dbReference>
<comment type="similarity">
    <text evidence="1">Belongs to the FAD-binding monooxygenase family.</text>
</comment>
<evidence type="ECO:0000256" key="4">
    <source>
        <dbReference type="ARBA" id="ARBA00023002"/>
    </source>
</evidence>
<evidence type="ECO:0008006" key="7">
    <source>
        <dbReference type="Google" id="ProtNLM"/>
    </source>
</evidence>
<dbReference type="Proteomes" id="UP001310890">
    <property type="component" value="Unassembled WGS sequence"/>
</dbReference>
<dbReference type="EMBL" id="JAVRRL010000078">
    <property type="protein sequence ID" value="KAK5108774.1"/>
    <property type="molecule type" value="Genomic_DNA"/>
</dbReference>
<evidence type="ECO:0000256" key="2">
    <source>
        <dbReference type="ARBA" id="ARBA00022630"/>
    </source>
</evidence>
<accession>A0AAN7YM51</accession>
<name>A0AAN7YM51_9PEZI</name>